<dbReference type="GO" id="GO:0005524">
    <property type="term" value="F:ATP binding"/>
    <property type="evidence" value="ECO:0007669"/>
    <property type="project" value="UniProtKB-KW"/>
</dbReference>
<dbReference type="GO" id="GO:0004822">
    <property type="term" value="F:isoleucine-tRNA ligase activity"/>
    <property type="evidence" value="ECO:0007669"/>
    <property type="project" value="TreeGrafter"/>
</dbReference>
<dbReference type="InterPro" id="IPR002300">
    <property type="entry name" value="aa-tRNA-synth_Ia"/>
</dbReference>
<dbReference type="EMBL" id="GEZM01084978">
    <property type="protein sequence ID" value="JAV60348.1"/>
    <property type="molecule type" value="Transcribed_RNA"/>
</dbReference>
<dbReference type="Gene3D" id="3.40.50.620">
    <property type="entry name" value="HUPs"/>
    <property type="match status" value="1"/>
</dbReference>
<dbReference type="PROSITE" id="PS00178">
    <property type="entry name" value="AA_TRNA_LIGASE_I"/>
    <property type="match status" value="1"/>
</dbReference>
<dbReference type="InterPro" id="IPR050081">
    <property type="entry name" value="Ile-tRNA_ligase"/>
</dbReference>
<evidence type="ECO:0000256" key="5">
    <source>
        <dbReference type="ARBA" id="ARBA00023146"/>
    </source>
</evidence>
<keyword evidence="3" id="KW-0067">ATP-binding</keyword>
<dbReference type="GO" id="GO:0006428">
    <property type="term" value="P:isoleucyl-tRNA aminoacylation"/>
    <property type="evidence" value="ECO:0007669"/>
    <property type="project" value="TreeGrafter"/>
</dbReference>
<feature type="domain" description="Aminoacyl-tRNA synthetase class Ia" evidence="6">
    <location>
        <begin position="61"/>
        <end position="127"/>
    </location>
</feature>
<dbReference type="AlphaFoldDB" id="A0A1Y1KIA5"/>
<keyword evidence="4" id="KW-0648">Protein biosynthesis</keyword>
<keyword evidence="2" id="KW-0547">Nucleotide-binding</keyword>
<accession>A0A1Y1KIA5</accession>
<evidence type="ECO:0000256" key="3">
    <source>
        <dbReference type="ARBA" id="ARBA00022840"/>
    </source>
</evidence>
<sequence length="172" mass="19781">MLNNFFQKYARTYSTAKSVQKGKYTKTILLPQTKFPLRLDKNKVVERDKRINNLSAFKDLYTWQRKNCKGPEFVLHDGPPYANGTPHMGHCINKILKDTVLRSKIIQGTKVHYRPGWDCHGLPIEMKAVASNLQKLTPLEIRSSEISRKIQSPFKEMPSNRGVWSPTGLILI</sequence>
<dbReference type="Pfam" id="PF00133">
    <property type="entry name" value="tRNA-synt_1"/>
    <property type="match status" value="1"/>
</dbReference>
<reference evidence="7" key="1">
    <citation type="journal article" date="2016" name="Sci. Rep.">
        <title>Molecular characterization of firefly nuptial gifts: a multi-omics approach sheds light on postcopulatory sexual selection.</title>
        <authorList>
            <person name="Al-Wathiqui N."/>
            <person name="Fallon T.R."/>
            <person name="South A."/>
            <person name="Weng J.K."/>
            <person name="Lewis S.M."/>
        </authorList>
    </citation>
    <scope>NUCLEOTIDE SEQUENCE</scope>
</reference>
<dbReference type="GO" id="GO:0005739">
    <property type="term" value="C:mitochondrion"/>
    <property type="evidence" value="ECO:0007669"/>
    <property type="project" value="TreeGrafter"/>
</dbReference>
<name>A0A1Y1KIA5_PHOPY</name>
<proteinExistence type="predicted"/>
<keyword evidence="5" id="KW-0030">Aminoacyl-tRNA synthetase</keyword>
<dbReference type="PANTHER" id="PTHR42765">
    <property type="entry name" value="SOLEUCYL-TRNA SYNTHETASE"/>
    <property type="match status" value="1"/>
</dbReference>
<dbReference type="SUPFAM" id="SSF52374">
    <property type="entry name" value="Nucleotidylyl transferase"/>
    <property type="match status" value="1"/>
</dbReference>
<evidence type="ECO:0000256" key="2">
    <source>
        <dbReference type="ARBA" id="ARBA00022741"/>
    </source>
</evidence>
<dbReference type="InterPro" id="IPR014729">
    <property type="entry name" value="Rossmann-like_a/b/a_fold"/>
</dbReference>
<evidence type="ECO:0000256" key="1">
    <source>
        <dbReference type="ARBA" id="ARBA00022598"/>
    </source>
</evidence>
<protein>
    <recommendedName>
        <fullName evidence="6">Aminoacyl-tRNA synthetase class Ia domain-containing protein</fullName>
    </recommendedName>
</protein>
<organism evidence="7">
    <name type="scientific">Photinus pyralis</name>
    <name type="common">Common eastern firefly</name>
    <name type="synonym">Lampyris pyralis</name>
    <dbReference type="NCBI Taxonomy" id="7054"/>
    <lineage>
        <taxon>Eukaryota</taxon>
        <taxon>Metazoa</taxon>
        <taxon>Ecdysozoa</taxon>
        <taxon>Arthropoda</taxon>
        <taxon>Hexapoda</taxon>
        <taxon>Insecta</taxon>
        <taxon>Pterygota</taxon>
        <taxon>Neoptera</taxon>
        <taxon>Endopterygota</taxon>
        <taxon>Coleoptera</taxon>
        <taxon>Polyphaga</taxon>
        <taxon>Elateriformia</taxon>
        <taxon>Elateroidea</taxon>
        <taxon>Lampyridae</taxon>
        <taxon>Lampyrinae</taxon>
        <taxon>Photinus</taxon>
    </lineage>
</organism>
<dbReference type="InterPro" id="IPR001412">
    <property type="entry name" value="aa-tRNA-synth_I_CS"/>
</dbReference>
<dbReference type="PANTHER" id="PTHR42765:SF1">
    <property type="entry name" value="ISOLEUCINE--TRNA LIGASE, MITOCHONDRIAL"/>
    <property type="match status" value="1"/>
</dbReference>
<dbReference type="GO" id="GO:0032543">
    <property type="term" value="P:mitochondrial translation"/>
    <property type="evidence" value="ECO:0007669"/>
    <property type="project" value="TreeGrafter"/>
</dbReference>
<evidence type="ECO:0000259" key="6">
    <source>
        <dbReference type="Pfam" id="PF00133"/>
    </source>
</evidence>
<evidence type="ECO:0000313" key="7">
    <source>
        <dbReference type="EMBL" id="JAV60348.1"/>
    </source>
</evidence>
<evidence type="ECO:0000256" key="4">
    <source>
        <dbReference type="ARBA" id="ARBA00022917"/>
    </source>
</evidence>
<keyword evidence="1" id="KW-0436">Ligase</keyword>